<keyword evidence="3" id="KW-0964">Secreted</keyword>
<evidence type="ECO:0000313" key="7">
    <source>
        <dbReference type="WBParaSite" id="nRc.2.0.1.t44521-RA"/>
    </source>
</evidence>
<dbReference type="WBParaSite" id="nRc.2.0.1.t44521-RA">
    <property type="protein sequence ID" value="nRc.2.0.1.t44521-RA"/>
    <property type="gene ID" value="nRc.2.0.1.g44521"/>
</dbReference>
<dbReference type="PANTHER" id="PTHR28593:SF3">
    <property type="entry name" value="METEORIN-LIKE PROTEIN"/>
    <property type="match status" value="1"/>
</dbReference>
<dbReference type="AlphaFoldDB" id="A0A915L217"/>
<evidence type="ECO:0000256" key="4">
    <source>
        <dbReference type="ARBA" id="ARBA00022729"/>
    </source>
</evidence>
<protein>
    <submittedName>
        <fullName evidence="7">Uncharacterized protein</fullName>
    </submittedName>
</protein>
<reference evidence="7" key="1">
    <citation type="submission" date="2022-11" db="UniProtKB">
        <authorList>
            <consortium name="WormBaseParasite"/>
        </authorList>
    </citation>
    <scope>IDENTIFICATION</scope>
</reference>
<comment type="similarity">
    <text evidence="2">Belongs to the meteorin family.</text>
</comment>
<keyword evidence="6" id="KW-1185">Reference proteome</keyword>
<sequence length="218" mass="25518">MDLDVRRTLIMQMRLNYRYAIVYFFIFIILAADSANAYQMCSWIGSQSSSANEENVQVVRLECDRGEVAWRYSRGALIVQIRAPNFNANDHPNARICYRLSKKHQNVLLYDMQGSSSSSQGLSLLFNSPEKTDDDHVTCTQLPRNGLVNLFVELHRQHSRSIQNSRAWFYYEIFRNSELRSAFDPADIRKDLKSKFYENPCSVRVSRYLNNHYFLAYL</sequence>
<dbReference type="GO" id="GO:0005615">
    <property type="term" value="C:extracellular space"/>
    <property type="evidence" value="ECO:0007669"/>
    <property type="project" value="TreeGrafter"/>
</dbReference>
<comment type="subcellular location">
    <subcellularLocation>
        <location evidence="1">Secreted</location>
    </subcellularLocation>
</comment>
<evidence type="ECO:0000256" key="3">
    <source>
        <dbReference type="ARBA" id="ARBA00022525"/>
    </source>
</evidence>
<name>A0A915L217_ROMCU</name>
<dbReference type="GO" id="GO:0005179">
    <property type="term" value="F:hormone activity"/>
    <property type="evidence" value="ECO:0007669"/>
    <property type="project" value="TreeGrafter"/>
</dbReference>
<accession>A0A915L217</accession>
<evidence type="ECO:0000313" key="6">
    <source>
        <dbReference type="Proteomes" id="UP000887565"/>
    </source>
</evidence>
<keyword evidence="4" id="KW-0732">Signal</keyword>
<organism evidence="6 7">
    <name type="scientific">Romanomermis culicivorax</name>
    <name type="common">Nematode worm</name>
    <dbReference type="NCBI Taxonomy" id="13658"/>
    <lineage>
        <taxon>Eukaryota</taxon>
        <taxon>Metazoa</taxon>
        <taxon>Ecdysozoa</taxon>
        <taxon>Nematoda</taxon>
        <taxon>Enoplea</taxon>
        <taxon>Dorylaimia</taxon>
        <taxon>Mermithida</taxon>
        <taxon>Mermithoidea</taxon>
        <taxon>Mermithidae</taxon>
        <taxon>Romanomermis</taxon>
    </lineage>
</organism>
<evidence type="ECO:0000256" key="2">
    <source>
        <dbReference type="ARBA" id="ARBA00005669"/>
    </source>
</evidence>
<keyword evidence="5" id="KW-1015">Disulfide bond</keyword>
<evidence type="ECO:0000256" key="5">
    <source>
        <dbReference type="ARBA" id="ARBA00023157"/>
    </source>
</evidence>
<evidence type="ECO:0000256" key="1">
    <source>
        <dbReference type="ARBA" id="ARBA00004613"/>
    </source>
</evidence>
<dbReference type="Proteomes" id="UP000887565">
    <property type="component" value="Unplaced"/>
</dbReference>
<proteinExistence type="inferred from homology"/>
<dbReference type="InterPro" id="IPR051998">
    <property type="entry name" value="Meteorin-like"/>
</dbReference>
<dbReference type="PANTHER" id="PTHR28593">
    <property type="entry name" value="METEORIN-LIKE PROTEIN"/>
    <property type="match status" value="1"/>
</dbReference>